<dbReference type="EMBL" id="CM000834">
    <property type="protein sequence ID" value="KRH75504.1"/>
    <property type="molecule type" value="Genomic_DNA"/>
</dbReference>
<dbReference type="InParanoid" id="A0A0R0L8R4"/>
<dbReference type="InterPro" id="IPR029045">
    <property type="entry name" value="ClpP/crotonase-like_dom_sf"/>
</dbReference>
<accession>A0A0R0L8R4</accession>
<dbReference type="SUPFAM" id="SSF52096">
    <property type="entry name" value="ClpP/crotonase"/>
    <property type="match status" value="1"/>
</dbReference>
<dbReference type="AlphaFoldDB" id="A0A0R0L8R4"/>
<dbReference type="PANTHER" id="PTHR43802:SF1">
    <property type="entry name" value="IP11341P-RELATED"/>
    <property type="match status" value="1"/>
</dbReference>
<dbReference type="PANTHER" id="PTHR43802">
    <property type="entry name" value="ENOYL-COA HYDRATASE"/>
    <property type="match status" value="1"/>
</dbReference>
<evidence type="ECO:0000313" key="3">
    <source>
        <dbReference type="EnsemblPlants" id="KRH75504"/>
    </source>
</evidence>
<sequence>MNQVSLLATPLTAEVAKRLGFVNHIVEEAQLLKKSREVADAIVKNNQDLVLRYKAVINDVLKLDLGRTLSLEKKKALRT</sequence>
<proteinExistence type="inferred from homology"/>
<name>A0A0R0L8R4_SOYBN</name>
<dbReference type="Proteomes" id="UP000008827">
    <property type="component" value="Chromosome 1"/>
</dbReference>
<evidence type="ECO:0000256" key="1">
    <source>
        <dbReference type="ARBA" id="ARBA00005254"/>
    </source>
</evidence>
<gene>
    <name evidence="2" type="ORF">GLYMA_01G088700</name>
</gene>
<dbReference type="Gene3D" id="3.90.226.10">
    <property type="entry name" value="2-enoyl-CoA Hydratase, Chain A, domain 1"/>
    <property type="match status" value="1"/>
</dbReference>
<dbReference type="STRING" id="3847.A0A0R0L8R4"/>
<dbReference type="SMR" id="A0A0R0L8R4"/>
<evidence type="ECO:0000313" key="4">
    <source>
        <dbReference type="Proteomes" id="UP000008827"/>
    </source>
</evidence>
<dbReference type="EnsemblPlants" id="KRH75504">
    <property type="protein sequence ID" value="KRH75504"/>
    <property type="gene ID" value="GLYMA_01G088700"/>
</dbReference>
<organism evidence="2">
    <name type="scientific">Glycine max</name>
    <name type="common">Soybean</name>
    <name type="synonym">Glycine hispida</name>
    <dbReference type="NCBI Taxonomy" id="3847"/>
    <lineage>
        <taxon>Eukaryota</taxon>
        <taxon>Viridiplantae</taxon>
        <taxon>Streptophyta</taxon>
        <taxon>Embryophyta</taxon>
        <taxon>Tracheophyta</taxon>
        <taxon>Spermatophyta</taxon>
        <taxon>Magnoliopsida</taxon>
        <taxon>eudicotyledons</taxon>
        <taxon>Gunneridae</taxon>
        <taxon>Pentapetalae</taxon>
        <taxon>rosids</taxon>
        <taxon>fabids</taxon>
        <taxon>Fabales</taxon>
        <taxon>Fabaceae</taxon>
        <taxon>Papilionoideae</taxon>
        <taxon>50 kb inversion clade</taxon>
        <taxon>NPAAA clade</taxon>
        <taxon>indigoferoid/millettioid clade</taxon>
        <taxon>Phaseoleae</taxon>
        <taxon>Glycine</taxon>
        <taxon>Glycine subgen. Soja</taxon>
    </lineage>
</organism>
<reference evidence="2" key="3">
    <citation type="submission" date="2018-07" db="EMBL/GenBank/DDBJ databases">
        <title>WGS assembly of Glycine max.</title>
        <authorList>
            <person name="Schmutz J."/>
            <person name="Cannon S."/>
            <person name="Schlueter J."/>
            <person name="Ma J."/>
            <person name="Mitros T."/>
            <person name="Nelson W."/>
            <person name="Hyten D."/>
            <person name="Song Q."/>
            <person name="Thelen J."/>
            <person name="Cheng J."/>
            <person name="Xu D."/>
            <person name="Hellsten U."/>
            <person name="May G."/>
            <person name="Yu Y."/>
            <person name="Sakurai T."/>
            <person name="Umezawa T."/>
            <person name="Bhattacharyya M."/>
            <person name="Sandhu D."/>
            <person name="Valliyodan B."/>
            <person name="Lindquist E."/>
            <person name="Peto M."/>
            <person name="Grant D."/>
            <person name="Shu S."/>
            <person name="Goodstein D."/>
            <person name="Barry K."/>
            <person name="Futrell-Griggs M."/>
            <person name="Abernathy B."/>
            <person name="Du J."/>
            <person name="Tian Z."/>
            <person name="Zhu L."/>
            <person name="Gill N."/>
            <person name="Joshi T."/>
            <person name="Libault M."/>
            <person name="Sethuraman A."/>
            <person name="Zhang X."/>
            <person name="Shinozaki K."/>
            <person name="Nguyen H."/>
            <person name="Wing R."/>
            <person name="Cregan P."/>
            <person name="Specht J."/>
            <person name="Grimwood J."/>
            <person name="Rokhsar D."/>
            <person name="Stacey G."/>
            <person name="Shoemaker R."/>
            <person name="Jackson S."/>
        </authorList>
    </citation>
    <scope>NUCLEOTIDE SEQUENCE</scope>
    <source>
        <tissue evidence="2">Callus</tissue>
    </source>
</reference>
<comment type="similarity">
    <text evidence="1">Belongs to the enoyl-CoA hydratase/isomerase family.</text>
</comment>
<keyword evidence="4" id="KW-1185">Reference proteome</keyword>
<evidence type="ECO:0000313" key="2">
    <source>
        <dbReference type="EMBL" id="KRH75504.1"/>
    </source>
</evidence>
<protein>
    <submittedName>
        <fullName evidence="2 3">Uncharacterized protein</fullName>
    </submittedName>
</protein>
<reference evidence="3" key="2">
    <citation type="submission" date="2018-02" db="UniProtKB">
        <authorList>
            <consortium name="EnsemblPlants"/>
        </authorList>
    </citation>
    <scope>IDENTIFICATION</scope>
    <source>
        <strain evidence="3">Williams 82</strain>
    </source>
</reference>
<reference evidence="2 3" key="1">
    <citation type="journal article" date="2010" name="Nature">
        <title>Genome sequence of the palaeopolyploid soybean.</title>
        <authorList>
            <person name="Schmutz J."/>
            <person name="Cannon S.B."/>
            <person name="Schlueter J."/>
            <person name="Ma J."/>
            <person name="Mitros T."/>
            <person name="Nelson W."/>
            <person name="Hyten D.L."/>
            <person name="Song Q."/>
            <person name="Thelen J.J."/>
            <person name="Cheng J."/>
            <person name="Xu D."/>
            <person name="Hellsten U."/>
            <person name="May G.D."/>
            <person name="Yu Y."/>
            <person name="Sakurai T."/>
            <person name="Umezawa T."/>
            <person name="Bhattacharyya M.K."/>
            <person name="Sandhu D."/>
            <person name="Valliyodan B."/>
            <person name="Lindquist E."/>
            <person name="Peto M."/>
            <person name="Grant D."/>
            <person name="Shu S."/>
            <person name="Goodstein D."/>
            <person name="Barry K."/>
            <person name="Futrell-Griggs M."/>
            <person name="Abernathy B."/>
            <person name="Du J."/>
            <person name="Tian Z."/>
            <person name="Zhu L."/>
            <person name="Gill N."/>
            <person name="Joshi T."/>
            <person name="Libault M."/>
            <person name="Sethuraman A."/>
            <person name="Zhang X.-C."/>
            <person name="Shinozaki K."/>
            <person name="Nguyen H.T."/>
            <person name="Wing R.A."/>
            <person name="Cregan P."/>
            <person name="Specht J."/>
            <person name="Grimwood J."/>
            <person name="Rokhsar D."/>
            <person name="Stacey G."/>
            <person name="Shoemaker R.C."/>
            <person name="Jackson S.A."/>
        </authorList>
    </citation>
    <scope>NUCLEOTIDE SEQUENCE [LARGE SCALE GENOMIC DNA]</scope>
    <source>
        <strain evidence="3">cv. Williams 82</strain>
        <tissue evidence="2">Callus</tissue>
    </source>
</reference>
<dbReference type="OrthoDB" id="2018133at2759"/>
<dbReference type="Gramene" id="KRH75504">
    <property type="protein sequence ID" value="KRH75504"/>
    <property type="gene ID" value="GLYMA_01G088700"/>
</dbReference>